<dbReference type="Proteomes" id="UP000250443">
    <property type="component" value="Unassembled WGS sequence"/>
</dbReference>
<sequence length="141" mass="16113">MRLTTCLLISSLPLFIVGCKSDPQQALDKAADQLQASLEAKKTGAVYEQLHPQFLAQQQNDRAWARQTMAGMFLKYRNIHIVTFRKHSQIDATYQNKGYTDAEVGMTGAEGLLPDAARHYSVRLEWWKEGDDWKLARADWQ</sequence>
<dbReference type="Proteomes" id="UP000626180">
    <property type="component" value="Unassembled WGS sequence"/>
</dbReference>
<dbReference type="RefSeq" id="WP_010797005.1">
    <property type="nucleotide sequence ID" value="NZ_CP044086.1"/>
</dbReference>
<reference evidence="2 3" key="1">
    <citation type="submission" date="2018-06" db="EMBL/GenBank/DDBJ databases">
        <authorList>
            <consortium name="Pathogen Informatics"/>
            <person name="Doyle S."/>
        </authorList>
    </citation>
    <scope>NUCLEOTIDE SEQUENCE [LARGE SCALE GENOMIC DNA]</scope>
    <source>
        <strain evidence="2 3">NCTC11842</strain>
    </source>
</reference>
<evidence type="ECO:0000313" key="1">
    <source>
        <dbReference type="EMBL" id="MBF8639686.1"/>
    </source>
</evidence>
<name>A0A2X2E846_PSELU</name>
<evidence type="ECO:0008006" key="5">
    <source>
        <dbReference type="Google" id="ProtNLM"/>
    </source>
</evidence>
<evidence type="ECO:0000313" key="3">
    <source>
        <dbReference type="Proteomes" id="UP000250443"/>
    </source>
</evidence>
<dbReference type="EMBL" id="UAUF01000008">
    <property type="protein sequence ID" value="SPZ02950.1"/>
    <property type="molecule type" value="Genomic_DNA"/>
</dbReference>
<dbReference type="AlphaFoldDB" id="A0A2X2E846"/>
<dbReference type="PROSITE" id="PS51257">
    <property type="entry name" value="PROKAR_LIPOPROTEIN"/>
    <property type="match status" value="1"/>
</dbReference>
<evidence type="ECO:0000313" key="2">
    <source>
        <dbReference type="EMBL" id="SPZ02950.1"/>
    </source>
</evidence>
<gene>
    <name evidence="1" type="ORF">IRZ65_03170</name>
    <name evidence="2" type="ORF">NCTC11842_00921</name>
</gene>
<keyword evidence="4" id="KW-1185">Reference proteome</keyword>
<dbReference type="EMBL" id="JADMCD010000001">
    <property type="protein sequence ID" value="MBF8639686.1"/>
    <property type="molecule type" value="Genomic_DNA"/>
</dbReference>
<organism evidence="2 3">
    <name type="scientific">Pseudomonas luteola</name>
    <dbReference type="NCBI Taxonomy" id="47886"/>
    <lineage>
        <taxon>Bacteria</taxon>
        <taxon>Pseudomonadati</taxon>
        <taxon>Pseudomonadota</taxon>
        <taxon>Gammaproteobacteria</taxon>
        <taxon>Pseudomonadales</taxon>
        <taxon>Pseudomonadaceae</taxon>
        <taxon>Pseudomonas</taxon>
    </lineage>
</organism>
<protein>
    <recommendedName>
        <fullName evidence="5">Nuclear transport factor 2 family protein</fullName>
    </recommendedName>
</protein>
<accession>A0A2X2E846</accession>
<proteinExistence type="predicted"/>
<reference evidence="1 4" key="2">
    <citation type="submission" date="2020-10" db="EMBL/GenBank/DDBJ databases">
        <title>Genome sequences of Pseudomonas isolates.</title>
        <authorList>
            <person name="Wessels L."/>
            <person name="Reich F."/>
            <person name="Hammerl J."/>
        </authorList>
    </citation>
    <scope>NUCLEOTIDE SEQUENCE [LARGE SCALE GENOMIC DNA]</scope>
    <source>
        <strain evidence="1 4">20-MO00624-0</strain>
    </source>
</reference>
<evidence type="ECO:0000313" key="4">
    <source>
        <dbReference type="Proteomes" id="UP000626180"/>
    </source>
</evidence>